<protein>
    <submittedName>
        <fullName evidence="2">Uncharacterized protein</fullName>
    </submittedName>
</protein>
<evidence type="ECO:0000256" key="1">
    <source>
        <dbReference type="SAM" id="MobiDB-lite"/>
    </source>
</evidence>
<accession>A0A4Z2GLF5</accession>
<dbReference type="AlphaFoldDB" id="A0A4Z2GLF5"/>
<feature type="region of interest" description="Disordered" evidence="1">
    <location>
        <begin position="1"/>
        <end position="24"/>
    </location>
</feature>
<gene>
    <name evidence="2" type="ORF">EYF80_036142</name>
</gene>
<keyword evidence="3" id="KW-1185">Reference proteome</keyword>
<organism evidence="2 3">
    <name type="scientific">Liparis tanakae</name>
    <name type="common">Tanaka's snailfish</name>
    <dbReference type="NCBI Taxonomy" id="230148"/>
    <lineage>
        <taxon>Eukaryota</taxon>
        <taxon>Metazoa</taxon>
        <taxon>Chordata</taxon>
        <taxon>Craniata</taxon>
        <taxon>Vertebrata</taxon>
        <taxon>Euteleostomi</taxon>
        <taxon>Actinopterygii</taxon>
        <taxon>Neopterygii</taxon>
        <taxon>Teleostei</taxon>
        <taxon>Neoteleostei</taxon>
        <taxon>Acanthomorphata</taxon>
        <taxon>Eupercaria</taxon>
        <taxon>Perciformes</taxon>
        <taxon>Cottioidei</taxon>
        <taxon>Cottales</taxon>
        <taxon>Liparidae</taxon>
        <taxon>Liparis</taxon>
    </lineage>
</organism>
<sequence>MSKSVEEHESLSAGLRGRTEALPHDCPVQGGKCYSLNVLVFYGHSATGQFCASFEFEVYDGGGVGGSGTHSWSMPTTYDLLTPGK</sequence>
<evidence type="ECO:0000313" key="3">
    <source>
        <dbReference type="Proteomes" id="UP000314294"/>
    </source>
</evidence>
<dbReference type="Proteomes" id="UP000314294">
    <property type="component" value="Unassembled WGS sequence"/>
</dbReference>
<evidence type="ECO:0000313" key="2">
    <source>
        <dbReference type="EMBL" id="TNN53634.1"/>
    </source>
</evidence>
<dbReference type="EMBL" id="SRLO01000510">
    <property type="protein sequence ID" value="TNN53634.1"/>
    <property type="molecule type" value="Genomic_DNA"/>
</dbReference>
<proteinExistence type="predicted"/>
<feature type="compositionally biased region" description="Basic and acidic residues" evidence="1">
    <location>
        <begin position="1"/>
        <end position="10"/>
    </location>
</feature>
<reference evidence="2 3" key="1">
    <citation type="submission" date="2019-03" db="EMBL/GenBank/DDBJ databases">
        <title>First draft genome of Liparis tanakae, snailfish: a comprehensive survey of snailfish specific genes.</title>
        <authorList>
            <person name="Kim W."/>
            <person name="Song I."/>
            <person name="Jeong J.-H."/>
            <person name="Kim D."/>
            <person name="Kim S."/>
            <person name="Ryu S."/>
            <person name="Song J.Y."/>
            <person name="Lee S.K."/>
        </authorList>
    </citation>
    <scope>NUCLEOTIDE SEQUENCE [LARGE SCALE GENOMIC DNA]</scope>
    <source>
        <tissue evidence="2">Muscle</tissue>
    </source>
</reference>
<name>A0A4Z2GLF5_9TELE</name>
<comment type="caution">
    <text evidence="2">The sequence shown here is derived from an EMBL/GenBank/DDBJ whole genome shotgun (WGS) entry which is preliminary data.</text>
</comment>